<keyword evidence="1" id="KW-0472">Membrane</keyword>
<feature type="transmembrane region" description="Helical" evidence="1">
    <location>
        <begin position="52"/>
        <end position="70"/>
    </location>
</feature>
<keyword evidence="1" id="KW-1133">Transmembrane helix</keyword>
<keyword evidence="1" id="KW-0812">Transmembrane</keyword>
<name>X1QZX1_9ZZZZ</name>
<evidence type="ECO:0000313" key="2">
    <source>
        <dbReference type="EMBL" id="GAI73833.1"/>
    </source>
</evidence>
<feature type="non-terminal residue" evidence="2">
    <location>
        <position position="71"/>
    </location>
</feature>
<gene>
    <name evidence="2" type="ORF">S12H4_25377</name>
</gene>
<accession>X1QZX1</accession>
<evidence type="ECO:0000256" key="1">
    <source>
        <dbReference type="SAM" id="Phobius"/>
    </source>
</evidence>
<dbReference type="EMBL" id="BARW01014199">
    <property type="protein sequence ID" value="GAI73833.1"/>
    <property type="molecule type" value="Genomic_DNA"/>
</dbReference>
<reference evidence="2" key="1">
    <citation type="journal article" date="2014" name="Front. Microbiol.">
        <title>High frequency of phylogenetically diverse reductive dehalogenase-homologous genes in deep subseafloor sedimentary metagenomes.</title>
        <authorList>
            <person name="Kawai M."/>
            <person name="Futagami T."/>
            <person name="Toyoda A."/>
            <person name="Takaki Y."/>
            <person name="Nishi S."/>
            <person name="Hori S."/>
            <person name="Arai W."/>
            <person name="Tsubouchi T."/>
            <person name="Morono Y."/>
            <person name="Uchiyama I."/>
            <person name="Ito T."/>
            <person name="Fujiyama A."/>
            <person name="Inagaki F."/>
            <person name="Takami H."/>
        </authorList>
    </citation>
    <scope>NUCLEOTIDE SEQUENCE</scope>
    <source>
        <strain evidence="2">Expedition CK06-06</strain>
    </source>
</reference>
<dbReference type="AlphaFoldDB" id="X1QZX1"/>
<protein>
    <submittedName>
        <fullName evidence="2">Uncharacterized protein</fullName>
    </submittedName>
</protein>
<comment type="caution">
    <text evidence="2">The sequence shown here is derived from an EMBL/GenBank/DDBJ whole genome shotgun (WGS) entry which is preliminary data.</text>
</comment>
<feature type="transmembrane region" description="Helical" evidence="1">
    <location>
        <begin position="12"/>
        <end position="32"/>
    </location>
</feature>
<organism evidence="2">
    <name type="scientific">marine sediment metagenome</name>
    <dbReference type="NCBI Taxonomy" id="412755"/>
    <lineage>
        <taxon>unclassified sequences</taxon>
        <taxon>metagenomes</taxon>
        <taxon>ecological metagenomes</taxon>
    </lineage>
</organism>
<proteinExistence type="predicted"/>
<feature type="non-terminal residue" evidence="2">
    <location>
        <position position="1"/>
    </location>
</feature>
<sequence>FFRERFGRSASVLYIIVAAAGMIVFLAGVLLVTTRTVQGVMGKAATADSEMWFFGILFVSTAVFIVYSYWG</sequence>